<evidence type="ECO:0000313" key="10">
    <source>
        <dbReference type="Proteomes" id="UP000036987"/>
    </source>
</evidence>
<dbReference type="FunFam" id="3.40.640.10:FF:000048">
    <property type="entry name" value="tyrosine aminotransferase"/>
    <property type="match status" value="1"/>
</dbReference>
<dbReference type="SUPFAM" id="SSF53383">
    <property type="entry name" value="PLP-dependent transferases"/>
    <property type="match status" value="1"/>
</dbReference>
<dbReference type="Proteomes" id="UP000036987">
    <property type="component" value="Unassembled WGS sequence"/>
</dbReference>
<dbReference type="InterPro" id="IPR005958">
    <property type="entry name" value="TyrNic_aminoTrfase"/>
</dbReference>
<accession>A0A0K9PPG0</accession>
<dbReference type="GO" id="GO:0004838">
    <property type="term" value="F:L-tyrosine-2-oxoglutarate transaminase activity"/>
    <property type="evidence" value="ECO:0000318"/>
    <property type="project" value="GO_Central"/>
</dbReference>
<keyword evidence="10" id="KW-1185">Reference proteome</keyword>
<dbReference type="GO" id="GO:0006572">
    <property type="term" value="P:L-tyrosine catabolic process"/>
    <property type="evidence" value="ECO:0000318"/>
    <property type="project" value="GO_Central"/>
</dbReference>
<evidence type="ECO:0000256" key="4">
    <source>
        <dbReference type="ARBA" id="ARBA00022679"/>
    </source>
</evidence>
<feature type="domain" description="Aminotransferase class I/classII large" evidence="8">
    <location>
        <begin position="60"/>
        <end position="422"/>
    </location>
</feature>
<dbReference type="InterPro" id="IPR015422">
    <property type="entry name" value="PyrdxlP-dep_Trfase_small"/>
</dbReference>
<evidence type="ECO:0000259" key="8">
    <source>
        <dbReference type="Pfam" id="PF00155"/>
    </source>
</evidence>
<dbReference type="OrthoDB" id="7042322at2759"/>
<reference evidence="10" key="1">
    <citation type="journal article" date="2016" name="Nature">
        <title>The genome of the seagrass Zostera marina reveals angiosperm adaptation to the sea.</title>
        <authorList>
            <person name="Olsen J.L."/>
            <person name="Rouze P."/>
            <person name="Verhelst B."/>
            <person name="Lin Y.-C."/>
            <person name="Bayer T."/>
            <person name="Collen J."/>
            <person name="Dattolo E."/>
            <person name="De Paoli E."/>
            <person name="Dittami S."/>
            <person name="Maumus F."/>
            <person name="Michel G."/>
            <person name="Kersting A."/>
            <person name="Lauritano C."/>
            <person name="Lohaus R."/>
            <person name="Toepel M."/>
            <person name="Tonon T."/>
            <person name="Vanneste K."/>
            <person name="Amirebrahimi M."/>
            <person name="Brakel J."/>
            <person name="Bostroem C."/>
            <person name="Chovatia M."/>
            <person name="Grimwood J."/>
            <person name="Jenkins J.W."/>
            <person name="Jueterbock A."/>
            <person name="Mraz A."/>
            <person name="Stam W.T."/>
            <person name="Tice H."/>
            <person name="Bornberg-Bauer E."/>
            <person name="Green P.J."/>
            <person name="Pearson G.A."/>
            <person name="Procaccini G."/>
            <person name="Duarte C.M."/>
            <person name="Schmutz J."/>
            <person name="Reusch T.B.H."/>
            <person name="Van de Peer Y."/>
        </authorList>
    </citation>
    <scope>NUCLEOTIDE SEQUENCE [LARGE SCALE GENOMIC DNA]</scope>
    <source>
        <strain evidence="10">cv. Finnish</strain>
    </source>
</reference>
<evidence type="ECO:0000256" key="5">
    <source>
        <dbReference type="ARBA" id="ARBA00022898"/>
    </source>
</evidence>
<dbReference type="InterPro" id="IPR015424">
    <property type="entry name" value="PyrdxlP-dep_Trfase"/>
</dbReference>
<keyword evidence="5 6" id="KW-0663">Pyridoxal phosphate</keyword>
<dbReference type="Gene3D" id="3.40.640.10">
    <property type="entry name" value="Type I PLP-dependent aspartate aminotransferase-like (Major domain)"/>
    <property type="match status" value="1"/>
</dbReference>
<dbReference type="InterPro" id="IPR015421">
    <property type="entry name" value="PyrdxlP-dep_Trfase_major"/>
</dbReference>
<comment type="similarity">
    <text evidence="2 6">Belongs to the class-I pyridoxal-phosphate-dependent aminotransferase family.</text>
</comment>
<comment type="caution">
    <text evidence="9">The sequence shown here is derived from an EMBL/GenBank/DDBJ whole genome shotgun (WGS) entry which is preliminary data.</text>
</comment>
<proteinExistence type="inferred from homology"/>
<keyword evidence="3" id="KW-0032">Aminotransferase</keyword>
<evidence type="ECO:0000256" key="2">
    <source>
        <dbReference type="ARBA" id="ARBA00007441"/>
    </source>
</evidence>
<name>A0A0K9PPG0_ZOSMR</name>
<dbReference type="PANTHER" id="PTHR45744:SF2">
    <property type="entry name" value="TYROSINE AMINOTRANSFERASE"/>
    <property type="match status" value="1"/>
</dbReference>
<keyword evidence="4" id="KW-0808">Transferase</keyword>
<dbReference type="PANTHER" id="PTHR45744">
    <property type="entry name" value="TYROSINE AMINOTRANSFERASE"/>
    <property type="match status" value="1"/>
</dbReference>
<evidence type="ECO:0000313" key="9">
    <source>
        <dbReference type="EMBL" id="KMZ70968.1"/>
    </source>
</evidence>
<dbReference type="AlphaFoldDB" id="A0A0K9PPG0"/>
<feature type="modified residue" description="N6-(pyridoxal phosphate)lysine" evidence="7">
    <location>
        <position position="268"/>
    </location>
</feature>
<dbReference type="PIRSF" id="PIRSF000517">
    <property type="entry name" value="Tyr_transaminase"/>
    <property type="match status" value="1"/>
</dbReference>
<evidence type="ECO:0000256" key="3">
    <source>
        <dbReference type="ARBA" id="ARBA00022576"/>
    </source>
</evidence>
<organism evidence="9 10">
    <name type="scientific">Zostera marina</name>
    <name type="common">Eelgrass</name>
    <dbReference type="NCBI Taxonomy" id="29655"/>
    <lineage>
        <taxon>Eukaryota</taxon>
        <taxon>Viridiplantae</taxon>
        <taxon>Streptophyta</taxon>
        <taxon>Embryophyta</taxon>
        <taxon>Tracheophyta</taxon>
        <taxon>Spermatophyta</taxon>
        <taxon>Magnoliopsida</taxon>
        <taxon>Liliopsida</taxon>
        <taxon>Zosteraceae</taxon>
        <taxon>Zostera</taxon>
    </lineage>
</organism>
<comment type="cofactor">
    <cofactor evidence="1 6 7">
        <name>pyridoxal 5'-phosphate</name>
        <dbReference type="ChEBI" id="CHEBI:597326"/>
    </cofactor>
</comment>
<dbReference type="PRINTS" id="PR00753">
    <property type="entry name" value="ACCSYNTHASE"/>
</dbReference>
<protein>
    <recommendedName>
        <fullName evidence="8">Aminotransferase class I/classII large domain-containing protein</fullName>
    </recommendedName>
</protein>
<dbReference type="GO" id="GO:0030170">
    <property type="term" value="F:pyridoxal phosphate binding"/>
    <property type="evidence" value="ECO:0007669"/>
    <property type="project" value="InterPro"/>
</dbReference>
<dbReference type="NCBIfam" id="TIGR01265">
    <property type="entry name" value="tyr_nico_aTase"/>
    <property type="match status" value="1"/>
</dbReference>
<dbReference type="EMBL" id="LFYR01000692">
    <property type="protein sequence ID" value="KMZ70968.1"/>
    <property type="molecule type" value="Genomic_DNA"/>
</dbReference>
<dbReference type="OMA" id="EQEKCNG"/>
<gene>
    <name evidence="9" type="ORF">ZOSMA_18G00630</name>
</gene>
<dbReference type="CDD" id="cd00609">
    <property type="entry name" value="AAT_like"/>
    <property type="match status" value="1"/>
</dbReference>
<dbReference type="InterPro" id="IPR004839">
    <property type="entry name" value="Aminotransferase_I/II_large"/>
</dbReference>
<evidence type="ECO:0000256" key="7">
    <source>
        <dbReference type="PIRSR" id="PIRSR000517-1"/>
    </source>
</evidence>
<sequence length="430" mass="47205">MAPTTQIDSSLKNGYQSNGKVKNNNSCSVIKCNATLAEQKISIRGLVGKLLSSPNPDKEILSLGVGDASAFAAFREGRDVSRCIMESVNSGTFHGYPPAHGFPFVRRAVADYLSWGVSQKFNEKDVFMTVGGTQAIQVILTVLANQGCNVLLPRPGFPPYEATCEINHIEPRYYDLLPNSNWEVDLDQVRNLTDSKTVGIVVINPNNPCGAVYSRSHLTKIAETAAELNLPLIADEIYGHMVFREAKFVPMASLCSIVPVLTLGALSKRWLVPGWRCGWVAISDRNGALSQVRMAMERLMNVTSGPASIIQAALPGLLSDSNDEFHSNVVKLLESSEEALFHMIQKIPALICHSRPQGSMFMMVQLDYSLLKGIGDDMEFASKLMKEESVLILPGTVIGLENWIRIFFGTPPDLLKEAMGRIMSFCSRYA</sequence>
<evidence type="ECO:0000256" key="1">
    <source>
        <dbReference type="ARBA" id="ARBA00001933"/>
    </source>
</evidence>
<dbReference type="STRING" id="29655.A0A0K9PPG0"/>
<dbReference type="Gene3D" id="3.90.1150.10">
    <property type="entry name" value="Aspartate Aminotransferase, domain 1"/>
    <property type="match status" value="1"/>
</dbReference>
<evidence type="ECO:0000256" key="6">
    <source>
        <dbReference type="PIRNR" id="PIRNR000517"/>
    </source>
</evidence>
<dbReference type="Pfam" id="PF00155">
    <property type="entry name" value="Aminotran_1_2"/>
    <property type="match status" value="1"/>
</dbReference>